<accession>A0A222FLC3</accession>
<name>A0A222FLC3_9GAMM</name>
<feature type="chain" id="PRO_5013143930" description="Type VI secretion protein" evidence="1">
    <location>
        <begin position="25"/>
        <end position="164"/>
    </location>
</feature>
<feature type="signal peptide" evidence="1">
    <location>
        <begin position="1"/>
        <end position="24"/>
    </location>
</feature>
<dbReference type="PROSITE" id="PS51257">
    <property type="entry name" value="PROKAR_LIPOPROTEIN"/>
    <property type="match status" value="1"/>
</dbReference>
<proteinExistence type="predicted"/>
<dbReference type="AlphaFoldDB" id="A0A222FLC3"/>
<dbReference type="Proteomes" id="UP000202440">
    <property type="component" value="Chromosome"/>
</dbReference>
<dbReference type="EMBL" id="CP022530">
    <property type="protein sequence ID" value="ASP39827.1"/>
    <property type="molecule type" value="Genomic_DNA"/>
</dbReference>
<evidence type="ECO:0008006" key="4">
    <source>
        <dbReference type="Google" id="ProtNLM"/>
    </source>
</evidence>
<keyword evidence="3" id="KW-1185">Reference proteome</keyword>
<sequence>MNRTQPIRTALLLLITAVTLVACSSNDVKPPANELTRIDLEASADSNRNVATALDLVFINDDQVATLLAELNGPQWFERKTELTMRYASAITVVSFEVVPLTLSNNVALPTDHSDAKRILLFANYLGSQGQYVSELSQFHHLKIRLLRDRYALIDVATVAREQD</sequence>
<gene>
    <name evidence="2" type="ORF">CHH28_14600</name>
</gene>
<dbReference type="KEGG" id="bsan:CHH28_14600"/>
<dbReference type="RefSeq" id="WP_094061001.1">
    <property type="nucleotide sequence ID" value="NZ_CP022530.1"/>
</dbReference>
<protein>
    <recommendedName>
        <fullName evidence="4">Type VI secretion protein</fullName>
    </recommendedName>
</protein>
<reference evidence="2 3" key="1">
    <citation type="submission" date="2017-07" db="EMBL/GenBank/DDBJ databases">
        <title>Annotated genome sequence of Bacterioplanes sanyensis isolated from Red Sea.</title>
        <authorList>
            <person name="Rehman Z.U."/>
        </authorList>
    </citation>
    <scope>NUCLEOTIDE SEQUENCE [LARGE SCALE GENOMIC DNA]</scope>
    <source>
        <strain evidence="2 3">NV9</strain>
    </source>
</reference>
<organism evidence="2 3">
    <name type="scientific">Bacterioplanes sanyensis</name>
    <dbReference type="NCBI Taxonomy" id="1249553"/>
    <lineage>
        <taxon>Bacteria</taxon>
        <taxon>Pseudomonadati</taxon>
        <taxon>Pseudomonadota</taxon>
        <taxon>Gammaproteobacteria</taxon>
        <taxon>Oceanospirillales</taxon>
        <taxon>Oceanospirillaceae</taxon>
        <taxon>Bacterioplanes</taxon>
    </lineage>
</organism>
<evidence type="ECO:0000256" key="1">
    <source>
        <dbReference type="SAM" id="SignalP"/>
    </source>
</evidence>
<evidence type="ECO:0000313" key="3">
    <source>
        <dbReference type="Proteomes" id="UP000202440"/>
    </source>
</evidence>
<keyword evidence="1" id="KW-0732">Signal</keyword>
<dbReference type="OrthoDB" id="9129665at2"/>
<evidence type="ECO:0000313" key="2">
    <source>
        <dbReference type="EMBL" id="ASP39827.1"/>
    </source>
</evidence>